<dbReference type="InterPro" id="IPR036388">
    <property type="entry name" value="WH-like_DNA-bd_sf"/>
</dbReference>
<evidence type="ECO:0000259" key="5">
    <source>
        <dbReference type="PROSITE" id="PS51464"/>
    </source>
</evidence>
<dbReference type="InterPro" id="IPR001347">
    <property type="entry name" value="SIS_dom"/>
</dbReference>
<dbReference type="PANTHER" id="PTHR30514:SF1">
    <property type="entry name" value="HTH-TYPE TRANSCRIPTIONAL REGULATOR HEXR-RELATED"/>
    <property type="match status" value="1"/>
</dbReference>
<gene>
    <name evidence="6" type="ORF">CTB96_08560</name>
</gene>
<dbReference type="EMBL" id="QHLY01000009">
    <property type="protein sequence ID" value="PXA70035.1"/>
    <property type="molecule type" value="Genomic_DNA"/>
</dbReference>
<keyword evidence="2" id="KW-0238">DNA-binding</keyword>
<dbReference type="PANTHER" id="PTHR30514">
    <property type="entry name" value="GLUCOKINASE"/>
    <property type="match status" value="1"/>
</dbReference>
<dbReference type="Pfam" id="PF01418">
    <property type="entry name" value="HTH_6"/>
    <property type="match status" value="1"/>
</dbReference>
<dbReference type="Proteomes" id="UP000246722">
    <property type="component" value="Unassembled WGS sequence"/>
</dbReference>
<dbReference type="GO" id="GO:0097367">
    <property type="term" value="F:carbohydrate derivative binding"/>
    <property type="evidence" value="ECO:0007669"/>
    <property type="project" value="InterPro"/>
</dbReference>
<dbReference type="SUPFAM" id="SSF46689">
    <property type="entry name" value="Homeodomain-like"/>
    <property type="match status" value="1"/>
</dbReference>
<sequence>MADINAVESPGSAVLPDNNVLMRVRAALPQLGPSERRVGQVILTRPGSVTEWSTAELAAAAETSTATVVRACQNLGFRGFQHLRLEIARAVPSDIISAGDTHPLTRVFSDAADAISLGRASVDLAAVDAAVAALAGARRLVLVGSGFSGPPLQDAAMRFATLGRPVEAPGDVLGQQFAARSLQPGDTCLTVSYSGANTHTLRACRAASEGGATVIAITSFTHTPLTQLADISLVTGPVTRAHDVDPYLSRLSHLLVLHTLHTALAERSTAGATASMREVVAEALISDE</sequence>
<dbReference type="Pfam" id="PF01380">
    <property type="entry name" value="SIS"/>
    <property type="match status" value="1"/>
</dbReference>
<dbReference type="GO" id="GO:0003700">
    <property type="term" value="F:DNA-binding transcription factor activity"/>
    <property type="evidence" value="ECO:0007669"/>
    <property type="project" value="InterPro"/>
</dbReference>
<dbReference type="InterPro" id="IPR047640">
    <property type="entry name" value="RpiR-like"/>
</dbReference>
<dbReference type="PROSITE" id="PS51464">
    <property type="entry name" value="SIS"/>
    <property type="match status" value="1"/>
</dbReference>
<dbReference type="GO" id="GO:1901135">
    <property type="term" value="P:carbohydrate derivative metabolic process"/>
    <property type="evidence" value="ECO:0007669"/>
    <property type="project" value="InterPro"/>
</dbReference>
<dbReference type="CDD" id="cd05013">
    <property type="entry name" value="SIS_RpiR"/>
    <property type="match status" value="1"/>
</dbReference>
<dbReference type="Gene3D" id="3.40.50.10490">
    <property type="entry name" value="Glucose-6-phosphate isomerase like protein, domain 1"/>
    <property type="match status" value="1"/>
</dbReference>
<organism evidence="6 7">
    <name type="scientific">Cryobacterium arcticum</name>
    <dbReference type="NCBI Taxonomy" id="670052"/>
    <lineage>
        <taxon>Bacteria</taxon>
        <taxon>Bacillati</taxon>
        <taxon>Actinomycetota</taxon>
        <taxon>Actinomycetes</taxon>
        <taxon>Micrococcales</taxon>
        <taxon>Microbacteriaceae</taxon>
        <taxon>Cryobacterium</taxon>
    </lineage>
</organism>
<evidence type="ECO:0000313" key="7">
    <source>
        <dbReference type="Proteomes" id="UP000246722"/>
    </source>
</evidence>
<dbReference type="InterPro" id="IPR009057">
    <property type="entry name" value="Homeodomain-like_sf"/>
</dbReference>
<keyword evidence="1" id="KW-0805">Transcription regulation</keyword>
<evidence type="ECO:0000313" key="6">
    <source>
        <dbReference type="EMBL" id="PXA70035.1"/>
    </source>
</evidence>
<dbReference type="InterPro" id="IPR046348">
    <property type="entry name" value="SIS_dom_sf"/>
</dbReference>
<evidence type="ECO:0000259" key="4">
    <source>
        <dbReference type="PROSITE" id="PS51071"/>
    </source>
</evidence>
<keyword evidence="3" id="KW-0804">Transcription</keyword>
<dbReference type="AlphaFoldDB" id="A0A317ZZ09"/>
<dbReference type="GO" id="GO:0003677">
    <property type="term" value="F:DNA binding"/>
    <property type="evidence" value="ECO:0007669"/>
    <property type="project" value="UniProtKB-KW"/>
</dbReference>
<proteinExistence type="predicted"/>
<dbReference type="PROSITE" id="PS51071">
    <property type="entry name" value="HTH_RPIR"/>
    <property type="match status" value="1"/>
</dbReference>
<evidence type="ECO:0000256" key="2">
    <source>
        <dbReference type="ARBA" id="ARBA00023125"/>
    </source>
</evidence>
<feature type="domain" description="SIS" evidence="5">
    <location>
        <begin position="130"/>
        <end position="270"/>
    </location>
</feature>
<dbReference type="InterPro" id="IPR000281">
    <property type="entry name" value="HTH_RpiR"/>
</dbReference>
<dbReference type="InterPro" id="IPR035472">
    <property type="entry name" value="RpiR-like_SIS"/>
</dbReference>
<protein>
    <submittedName>
        <fullName evidence="6">MurR/RpiR family transcriptional regulator</fullName>
    </submittedName>
</protein>
<dbReference type="SUPFAM" id="SSF53697">
    <property type="entry name" value="SIS domain"/>
    <property type="match status" value="1"/>
</dbReference>
<feature type="domain" description="HTH rpiR-type" evidence="4">
    <location>
        <begin position="18"/>
        <end position="94"/>
    </location>
</feature>
<keyword evidence="7" id="KW-1185">Reference proteome</keyword>
<name>A0A317ZZ09_9MICO</name>
<dbReference type="Gene3D" id="1.10.10.10">
    <property type="entry name" value="Winged helix-like DNA-binding domain superfamily/Winged helix DNA-binding domain"/>
    <property type="match status" value="1"/>
</dbReference>
<accession>A0A317ZZ09</accession>
<comment type="caution">
    <text evidence="6">The sequence shown here is derived from an EMBL/GenBank/DDBJ whole genome shotgun (WGS) entry which is preliminary data.</text>
</comment>
<reference evidence="6 7" key="1">
    <citation type="submission" date="2018-05" db="EMBL/GenBank/DDBJ databases">
        <title>Genetic diversity of glacier-inhabiting Cryobacterium bacteria in China and description of Cryobacterium mengkeensis sp. nov. and Arthrobacter glacialis sp. nov.</title>
        <authorList>
            <person name="Liu Q."/>
            <person name="Xin Y.-H."/>
        </authorList>
    </citation>
    <scope>NUCLEOTIDE SEQUENCE [LARGE SCALE GENOMIC DNA]</scope>
    <source>
        <strain evidence="6 7">SK-1</strain>
    </source>
</reference>
<evidence type="ECO:0000256" key="1">
    <source>
        <dbReference type="ARBA" id="ARBA00023015"/>
    </source>
</evidence>
<evidence type="ECO:0000256" key="3">
    <source>
        <dbReference type="ARBA" id="ARBA00023163"/>
    </source>
</evidence>
<dbReference type="RefSeq" id="WP_110126509.1">
    <property type="nucleotide sequence ID" value="NZ_QHLY01000009.1"/>
</dbReference>
<dbReference type="OrthoDB" id="3770404at2"/>